<comment type="caution">
    <text evidence="1">The sequence shown here is derived from an EMBL/GenBank/DDBJ whole genome shotgun (WGS) entry which is preliminary data.</text>
</comment>
<dbReference type="EMBL" id="JYDT01000143">
    <property type="protein sequence ID" value="KRY83349.1"/>
    <property type="molecule type" value="Genomic_DNA"/>
</dbReference>
<evidence type="ECO:0000313" key="2">
    <source>
        <dbReference type="Proteomes" id="UP000054995"/>
    </source>
</evidence>
<keyword evidence="2" id="KW-1185">Reference proteome</keyword>
<proteinExistence type="predicted"/>
<sequence>MLIRDDFQTFIGYISQNILHTSFPNYFLFEQQFLRRELNKFFPQIDRFAVGHDIIKYLSLQMNCLKVTKLYVEILPSFCLHLLNMWLTDNCIGQIQ</sequence>
<evidence type="ECO:0000313" key="1">
    <source>
        <dbReference type="EMBL" id="KRY83349.1"/>
    </source>
</evidence>
<dbReference type="Proteomes" id="UP000054995">
    <property type="component" value="Unassembled WGS sequence"/>
</dbReference>
<dbReference type="AlphaFoldDB" id="A0A0V1FBW9"/>
<reference evidence="1 2" key="1">
    <citation type="submission" date="2015-01" db="EMBL/GenBank/DDBJ databases">
        <title>Evolution of Trichinella species and genotypes.</title>
        <authorList>
            <person name="Korhonen P.K."/>
            <person name="Edoardo P."/>
            <person name="Giuseppe L.R."/>
            <person name="Gasser R.B."/>
        </authorList>
    </citation>
    <scope>NUCLEOTIDE SEQUENCE [LARGE SCALE GENOMIC DNA]</scope>
    <source>
        <strain evidence="1">ISS470</strain>
    </source>
</reference>
<organism evidence="1 2">
    <name type="scientific">Trichinella pseudospiralis</name>
    <name type="common">Parasitic roundworm</name>
    <dbReference type="NCBI Taxonomy" id="6337"/>
    <lineage>
        <taxon>Eukaryota</taxon>
        <taxon>Metazoa</taxon>
        <taxon>Ecdysozoa</taxon>
        <taxon>Nematoda</taxon>
        <taxon>Enoplea</taxon>
        <taxon>Dorylaimia</taxon>
        <taxon>Trichinellida</taxon>
        <taxon>Trichinellidae</taxon>
        <taxon>Trichinella</taxon>
    </lineage>
</organism>
<protein>
    <submittedName>
        <fullName evidence="1">Uncharacterized protein</fullName>
    </submittedName>
</protein>
<name>A0A0V1FBW9_TRIPS</name>
<gene>
    <name evidence="1" type="ORF">T4D_17079</name>
</gene>
<accession>A0A0V1FBW9</accession>